<reference evidence="2 3" key="1">
    <citation type="submission" date="2020-08" db="EMBL/GenBank/DDBJ databases">
        <title>Sequencing the genomes of 1000 actinobacteria strains.</title>
        <authorList>
            <person name="Klenk H.-P."/>
        </authorList>
    </citation>
    <scope>NUCLEOTIDE SEQUENCE [LARGE SCALE GENOMIC DNA]</scope>
    <source>
        <strain evidence="2 3">DSM 45486</strain>
    </source>
</reference>
<dbReference type="SUPFAM" id="SSF82185">
    <property type="entry name" value="Histone H3 K4-specific methyltransferase SET7/9 N-terminal domain"/>
    <property type="match status" value="1"/>
</dbReference>
<organism evidence="2 3">
    <name type="scientific">Saccharothrix ecbatanensis</name>
    <dbReference type="NCBI Taxonomy" id="1105145"/>
    <lineage>
        <taxon>Bacteria</taxon>
        <taxon>Bacillati</taxon>
        <taxon>Actinomycetota</taxon>
        <taxon>Actinomycetes</taxon>
        <taxon>Pseudonocardiales</taxon>
        <taxon>Pseudonocardiaceae</taxon>
        <taxon>Saccharothrix</taxon>
    </lineage>
</organism>
<evidence type="ECO:0000256" key="1">
    <source>
        <dbReference type="SAM" id="MobiDB-lite"/>
    </source>
</evidence>
<evidence type="ECO:0000313" key="3">
    <source>
        <dbReference type="Proteomes" id="UP000552097"/>
    </source>
</evidence>
<dbReference type="Gene3D" id="3.90.930.1">
    <property type="match status" value="1"/>
</dbReference>
<feature type="compositionally biased region" description="Acidic residues" evidence="1">
    <location>
        <begin position="1"/>
        <end position="12"/>
    </location>
</feature>
<dbReference type="AlphaFoldDB" id="A0A7W9M2G2"/>
<accession>A0A7W9M2G2</accession>
<sequence>MRVDADDVEDDGGLVFYQGEPFTGEVVEQGPDGSLATLYTYDTGAEDGPYREWYPDDRPYKEGTMRMGLPVGLHRRWHPNGVVAEETLFGDHADHLGHRKWDENGNLLVDTMPPTP</sequence>
<proteinExistence type="predicted"/>
<protein>
    <submittedName>
        <fullName evidence="2">Antitoxin component YwqK of YwqJK toxin-antitoxin module</fullName>
    </submittedName>
</protein>
<evidence type="ECO:0000313" key="2">
    <source>
        <dbReference type="EMBL" id="MBB5804898.1"/>
    </source>
</evidence>
<gene>
    <name evidence="2" type="ORF">F4560_004666</name>
</gene>
<dbReference type="InterPro" id="IPR011652">
    <property type="entry name" value="MORN_2"/>
</dbReference>
<name>A0A7W9M2G2_9PSEU</name>
<dbReference type="Proteomes" id="UP000552097">
    <property type="component" value="Unassembled WGS sequence"/>
</dbReference>
<feature type="region of interest" description="Disordered" evidence="1">
    <location>
        <begin position="1"/>
        <end position="38"/>
    </location>
</feature>
<dbReference type="Pfam" id="PF07661">
    <property type="entry name" value="MORN_2"/>
    <property type="match status" value="1"/>
</dbReference>
<dbReference type="RefSeq" id="WP_184923047.1">
    <property type="nucleotide sequence ID" value="NZ_JACHMO010000001.1"/>
</dbReference>
<keyword evidence="3" id="KW-1185">Reference proteome</keyword>
<dbReference type="EMBL" id="JACHMO010000001">
    <property type="protein sequence ID" value="MBB5804898.1"/>
    <property type="molecule type" value="Genomic_DNA"/>
</dbReference>
<comment type="caution">
    <text evidence="2">The sequence shown here is derived from an EMBL/GenBank/DDBJ whole genome shotgun (WGS) entry which is preliminary data.</text>
</comment>